<feature type="compositionally biased region" description="Low complexity" evidence="2">
    <location>
        <begin position="34"/>
        <end position="45"/>
    </location>
</feature>
<feature type="signal peptide" evidence="3">
    <location>
        <begin position="1"/>
        <end position="20"/>
    </location>
</feature>
<evidence type="ECO:0000256" key="3">
    <source>
        <dbReference type="SAM" id="SignalP"/>
    </source>
</evidence>
<dbReference type="GO" id="GO:0005634">
    <property type="term" value="C:nucleus"/>
    <property type="evidence" value="ECO:0007669"/>
    <property type="project" value="InterPro"/>
</dbReference>
<sequence>MKLSITVLSSVLAVCSVTIANPVDPSSTMSAEVSTSTASPSATPADGSDYPVFPSPDDGLERYCGPFNSDEIAAIQKIAKTRAKIDKMFSKLYNLRLEINAQKKVITEAEQRLNTLLQTPDQESNIAEAELEKHRSVLEELRAELQKLIDKVKSLTKKNKNSKELFIKNLPHESSTDDENSLQSKTIFAYDKCFDYFYYRL</sequence>
<evidence type="ECO:0000256" key="2">
    <source>
        <dbReference type="SAM" id="MobiDB-lite"/>
    </source>
</evidence>
<keyword evidence="1" id="KW-0175">Coiled coil</keyword>
<dbReference type="EMBL" id="DS022306">
    <property type="protein sequence ID" value="OAJ42057.1"/>
    <property type="molecule type" value="Genomic_DNA"/>
</dbReference>
<reference evidence="4 5" key="2">
    <citation type="submission" date="2016-05" db="EMBL/GenBank/DDBJ databases">
        <title>Lineage-specific infection strategies underlie the spectrum of fungal disease in amphibians.</title>
        <authorList>
            <person name="Cuomo C.A."/>
            <person name="Farrer R.A."/>
            <person name="James T."/>
            <person name="Longcore J."/>
            <person name="Birren B."/>
        </authorList>
    </citation>
    <scope>NUCLEOTIDE SEQUENCE [LARGE SCALE GENOMIC DNA]</scope>
    <source>
        <strain evidence="4 5">JEL423</strain>
    </source>
</reference>
<protein>
    <submittedName>
        <fullName evidence="4">Uncharacterized protein</fullName>
    </submittedName>
</protein>
<dbReference type="AlphaFoldDB" id="A0A177WPM2"/>
<dbReference type="Pfam" id="PF05859">
    <property type="entry name" value="Mis12"/>
    <property type="match status" value="1"/>
</dbReference>
<dbReference type="InterPro" id="IPR008685">
    <property type="entry name" value="Centromere_Mis12"/>
</dbReference>
<keyword evidence="3" id="KW-0732">Signal</keyword>
<dbReference type="VEuPathDB" id="FungiDB:BDEG_25561"/>
<accession>A0A177WPM2</accession>
<feature type="chain" id="PRO_5008077754" evidence="3">
    <location>
        <begin position="21"/>
        <end position="201"/>
    </location>
</feature>
<dbReference type="GO" id="GO:0000775">
    <property type="term" value="C:chromosome, centromeric region"/>
    <property type="evidence" value="ECO:0007669"/>
    <property type="project" value="InterPro"/>
</dbReference>
<evidence type="ECO:0000256" key="1">
    <source>
        <dbReference type="SAM" id="Coils"/>
    </source>
</evidence>
<dbReference type="Proteomes" id="UP000077115">
    <property type="component" value="Unassembled WGS sequence"/>
</dbReference>
<name>A0A177WPM2_BATDL</name>
<organism evidence="4 5">
    <name type="scientific">Batrachochytrium dendrobatidis (strain JEL423)</name>
    <dbReference type="NCBI Taxonomy" id="403673"/>
    <lineage>
        <taxon>Eukaryota</taxon>
        <taxon>Fungi</taxon>
        <taxon>Fungi incertae sedis</taxon>
        <taxon>Chytridiomycota</taxon>
        <taxon>Chytridiomycota incertae sedis</taxon>
        <taxon>Chytridiomycetes</taxon>
        <taxon>Rhizophydiales</taxon>
        <taxon>Rhizophydiales incertae sedis</taxon>
        <taxon>Batrachochytrium</taxon>
    </lineage>
</organism>
<feature type="compositionally biased region" description="Polar residues" evidence="2">
    <location>
        <begin position="24"/>
        <end position="33"/>
    </location>
</feature>
<evidence type="ECO:0000313" key="5">
    <source>
        <dbReference type="Proteomes" id="UP000077115"/>
    </source>
</evidence>
<feature type="region of interest" description="Disordered" evidence="2">
    <location>
        <begin position="24"/>
        <end position="55"/>
    </location>
</feature>
<proteinExistence type="predicted"/>
<feature type="coiled-coil region" evidence="1">
    <location>
        <begin position="92"/>
        <end position="165"/>
    </location>
</feature>
<reference evidence="4 5" key="1">
    <citation type="submission" date="2006-10" db="EMBL/GenBank/DDBJ databases">
        <title>The Genome Sequence of Batrachochytrium dendrobatidis JEL423.</title>
        <authorList>
            <consortium name="The Broad Institute Genome Sequencing Platform"/>
            <person name="Birren B."/>
            <person name="Lander E."/>
            <person name="Galagan J."/>
            <person name="Cuomo C."/>
            <person name="Devon K."/>
            <person name="Jaffe D."/>
            <person name="Butler J."/>
            <person name="Alvarez P."/>
            <person name="Gnerre S."/>
            <person name="Grabherr M."/>
            <person name="Kleber M."/>
            <person name="Mauceli E."/>
            <person name="Brockman W."/>
            <person name="Young S."/>
            <person name="LaButti K."/>
            <person name="Sykes S."/>
            <person name="DeCaprio D."/>
            <person name="Crawford M."/>
            <person name="Koehrsen M."/>
            <person name="Engels R."/>
            <person name="Montgomery P."/>
            <person name="Pearson M."/>
            <person name="Howarth C."/>
            <person name="Larson L."/>
            <person name="White J."/>
            <person name="O'Leary S."/>
            <person name="Kodira C."/>
            <person name="Zeng Q."/>
            <person name="Yandava C."/>
            <person name="Alvarado L."/>
            <person name="Longcore J."/>
            <person name="James T."/>
        </authorList>
    </citation>
    <scope>NUCLEOTIDE SEQUENCE [LARGE SCALE GENOMIC DNA]</scope>
    <source>
        <strain evidence="4 5">JEL423</strain>
    </source>
</reference>
<evidence type="ECO:0000313" key="4">
    <source>
        <dbReference type="EMBL" id="OAJ42057.1"/>
    </source>
</evidence>
<gene>
    <name evidence="4" type="ORF">BDEG_25561</name>
</gene>
<dbReference type="GO" id="GO:0000278">
    <property type="term" value="P:mitotic cell cycle"/>
    <property type="evidence" value="ECO:0007669"/>
    <property type="project" value="InterPro"/>
</dbReference>